<keyword evidence="3" id="KW-1185">Reference proteome</keyword>
<gene>
    <name evidence="2" type="ORF">ACFFUR_15310</name>
</gene>
<dbReference type="InterPro" id="IPR006103">
    <property type="entry name" value="Glyco_hydro_2_cat"/>
</dbReference>
<dbReference type="InterPro" id="IPR017853">
    <property type="entry name" value="GH"/>
</dbReference>
<dbReference type="EMBL" id="JBHMEW010000067">
    <property type="protein sequence ID" value="MFB9213185.1"/>
    <property type="molecule type" value="Genomic_DNA"/>
</dbReference>
<feature type="domain" description="Glycoside hydrolase family 2 catalytic" evidence="1">
    <location>
        <begin position="23"/>
        <end position="83"/>
    </location>
</feature>
<organism evidence="2 3">
    <name type="scientific">Echinicola jeungdonensis</name>
    <dbReference type="NCBI Taxonomy" id="709343"/>
    <lineage>
        <taxon>Bacteria</taxon>
        <taxon>Pseudomonadati</taxon>
        <taxon>Bacteroidota</taxon>
        <taxon>Cytophagia</taxon>
        <taxon>Cytophagales</taxon>
        <taxon>Cyclobacteriaceae</taxon>
        <taxon>Echinicola</taxon>
    </lineage>
</organism>
<evidence type="ECO:0000313" key="3">
    <source>
        <dbReference type="Proteomes" id="UP001589654"/>
    </source>
</evidence>
<comment type="caution">
    <text evidence="2">The sequence shown here is derived from an EMBL/GenBank/DDBJ whole genome shotgun (WGS) entry which is preliminary data.</text>
</comment>
<dbReference type="Gene3D" id="3.20.20.80">
    <property type="entry name" value="Glycosidases"/>
    <property type="match status" value="1"/>
</dbReference>
<evidence type="ECO:0000313" key="2">
    <source>
        <dbReference type="EMBL" id="MFB9213185.1"/>
    </source>
</evidence>
<reference evidence="2 3" key="1">
    <citation type="submission" date="2024-09" db="EMBL/GenBank/DDBJ databases">
        <authorList>
            <person name="Sun Q."/>
            <person name="Mori K."/>
        </authorList>
    </citation>
    <scope>NUCLEOTIDE SEQUENCE [LARGE SCALE GENOMIC DNA]</scope>
    <source>
        <strain evidence="2 3">CECT 7682</strain>
    </source>
</reference>
<accession>A0ABV5JAM7</accession>
<name>A0ABV5JAM7_9BACT</name>
<dbReference type="RefSeq" id="WP_290248897.1">
    <property type="nucleotide sequence ID" value="NZ_JAUFQT010000002.1"/>
</dbReference>
<keyword evidence="2" id="KW-0378">Hydrolase</keyword>
<dbReference type="SUPFAM" id="SSF51445">
    <property type="entry name" value="(Trans)glycosidases"/>
    <property type="match status" value="1"/>
</dbReference>
<dbReference type="Proteomes" id="UP001589654">
    <property type="component" value="Unassembled WGS sequence"/>
</dbReference>
<evidence type="ECO:0000259" key="1">
    <source>
        <dbReference type="Pfam" id="PF02836"/>
    </source>
</evidence>
<sequence>MAETMGILLWEELPLYWGIDWNIPQVLEKAKNQFTELINRDYNRASSIIWSIANETAPTEARDEVLIDLAEHVRSIDNTWLVSAAYKKD</sequence>
<dbReference type="Pfam" id="PF02836">
    <property type="entry name" value="Glyco_hydro_2_C"/>
    <property type="match status" value="1"/>
</dbReference>
<dbReference type="GO" id="GO:0016787">
    <property type="term" value="F:hydrolase activity"/>
    <property type="evidence" value="ECO:0007669"/>
    <property type="project" value="UniProtKB-KW"/>
</dbReference>
<proteinExistence type="predicted"/>
<protein>
    <submittedName>
        <fullName evidence="2">Glycoside hydrolase family 2 TIM barrel-domain containing protein</fullName>
    </submittedName>
</protein>